<dbReference type="GO" id="GO:0005634">
    <property type="term" value="C:nucleus"/>
    <property type="evidence" value="ECO:0007669"/>
    <property type="project" value="UniProtKB-SubCell"/>
</dbReference>
<feature type="compositionally biased region" description="Polar residues" evidence="6">
    <location>
        <begin position="273"/>
        <end position="289"/>
    </location>
</feature>
<sequence length="320" mass="34393">MASPEVLDSSGMMDSSPSEELSAPQGWTKKLMPRKVGTPKRKDVVFISPEGEEFKTKKQLDKYLKAHPGGPPSTDFDWTTGETPRRSARLSGKGRLSSDSTEAEPTSKRSRRSLEERSPGSSTTPSKRGRKSQAQADDNDNKPAEDEIMQEAVNEQEEGTTVPSSAPAIEVEAPQKEEEEDAAVGTESSEVAAAEEGGNQLGSSEEPESEAAVKVIAEEPVLTSEVDVKETETPVEEEKVEKTEIEEAELGGPLAAEDVVAKVPEGETHEGDATQNNVDGNDNSEVNSTTKDEESLKPKDHVEPQGIHALIEEPVSCGDQ</sequence>
<feature type="compositionally biased region" description="Acidic residues" evidence="6">
    <location>
        <begin position="146"/>
        <end position="158"/>
    </location>
</feature>
<dbReference type="PANTHER" id="PTHR33729">
    <property type="entry name" value="METHYL-CPG BINDING DOMAIN CONTAINING PROTEIN, EXPRESSED"/>
    <property type="match status" value="1"/>
</dbReference>
<gene>
    <name evidence="8" type="ORF">R1sor_010380</name>
</gene>
<keyword evidence="2" id="KW-0805">Transcription regulation</keyword>
<feature type="region of interest" description="Disordered" evidence="6">
    <location>
        <begin position="1"/>
        <end position="320"/>
    </location>
</feature>
<dbReference type="EMBL" id="JBJQOH010000002">
    <property type="protein sequence ID" value="KAL3696304.1"/>
    <property type="molecule type" value="Genomic_DNA"/>
</dbReference>
<dbReference type="InterPro" id="IPR001739">
    <property type="entry name" value="Methyl_CpG_DNA-bd"/>
</dbReference>
<protein>
    <recommendedName>
        <fullName evidence="7">MBD domain-containing protein</fullName>
    </recommendedName>
</protein>
<dbReference type="GO" id="GO:0003677">
    <property type="term" value="F:DNA binding"/>
    <property type="evidence" value="ECO:0007669"/>
    <property type="project" value="UniProtKB-KW"/>
</dbReference>
<keyword evidence="3" id="KW-0238">DNA-binding</keyword>
<feature type="domain" description="MBD" evidence="7">
    <location>
        <begin position="13"/>
        <end position="83"/>
    </location>
</feature>
<dbReference type="SUPFAM" id="SSF54171">
    <property type="entry name" value="DNA-binding domain"/>
    <property type="match status" value="1"/>
</dbReference>
<feature type="compositionally biased region" description="Basic and acidic residues" evidence="6">
    <location>
        <begin position="290"/>
        <end position="303"/>
    </location>
</feature>
<reference evidence="8 9" key="1">
    <citation type="submission" date="2024-09" db="EMBL/GenBank/DDBJ databases">
        <title>Chromosome-scale assembly of Riccia sorocarpa.</title>
        <authorList>
            <person name="Paukszto L."/>
        </authorList>
    </citation>
    <scope>NUCLEOTIDE SEQUENCE [LARGE SCALE GENOMIC DNA]</scope>
    <source>
        <strain evidence="8">LP-2024</strain>
        <tissue evidence="8">Aerial parts of the thallus</tissue>
    </source>
</reference>
<keyword evidence="5" id="KW-0539">Nucleus</keyword>
<dbReference type="PROSITE" id="PS50982">
    <property type="entry name" value="MBD"/>
    <property type="match status" value="1"/>
</dbReference>
<dbReference type="SMART" id="SM00391">
    <property type="entry name" value="MBD"/>
    <property type="match status" value="1"/>
</dbReference>
<evidence type="ECO:0000313" key="8">
    <source>
        <dbReference type="EMBL" id="KAL3696304.1"/>
    </source>
</evidence>
<accession>A0ABD3I3Y6</accession>
<evidence type="ECO:0000313" key="9">
    <source>
        <dbReference type="Proteomes" id="UP001633002"/>
    </source>
</evidence>
<feature type="compositionally biased region" description="Low complexity" evidence="6">
    <location>
        <begin position="183"/>
        <end position="198"/>
    </location>
</feature>
<dbReference type="Pfam" id="PF01429">
    <property type="entry name" value="MBD"/>
    <property type="match status" value="1"/>
</dbReference>
<feature type="compositionally biased region" description="Basic and acidic residues" evidence="6">
    <location>
        <begin position="52"/>
        <end position="64"/>
    </location>
</feature>
<keyword evidence="9" id="KW-1185">Reference proteome</keyword>
<dbReference type="Gene3D" id="3.30.890.10">
    <property type="entry name" value="Methyl-cpg-binding Protein 2, Chain A"/>
    <property type="match status" value="1"/>
</dbReference>
<evidence type="ECO:0000256" key="2">
    <source>
        <dbReference type="ARBA" id="ARBA00023015"/>
    </source>
</evidence>
<organism evidence="8 9">
    <name type="scientific">Riccia sorocarpa</name>
    <dbReference type="NCBI Taxonomy" id="122646"/>
    <lineage>
        <taxon>Eukaryota</taxon>
        <taxon>Viridiplantae</taxon>
        <taxon>Streptophyta</taxon>
        <taxon>Embryophyta</taxon>
        <taxon>Marchantiophyta</taxon>
        <taxon>Marchantiopsida</taxon>
        <taxon>Marchantiidae</taxon>
        <taxon>Marchantiales</taxon>
        <taxon>Ricciaceae</taxon>
        <taxon>Riccia</taxon>
    </lineage>
</organism>
<evidence type="ECO:0000256" key="6">
    <source>
        <dbReference type="SAM" id="MobiDB-lite"/>
    </source>
</evidence>
<evidence type="ECO:0000259" key="7">
    <source>
        <dbReference type="PROSITE" id="PS50982"/>
    </source>
</evidence>
<evidence type="ECO:0000256" key="1">
    <source>
        <dbReference type="ARBA" id="ARBA00004123"/>
    </source>
</evidence>
<dbReference type="Proteomes" id="UP001633002">
    <property type="component" value="Unassembled WGS sequence"/>
</dbReference>
<evidence type="ECO:0000256" key="5">
    <source>
        <dbReference type="ARBA" id="ARBA00023242"/>
    </source>
</evidence>
<proteinExistence type="predicted"/>
<dbReference type="CDD" id="cd01396">
    <property type="entry name" value="MeCP2_MBD"/>
    <property type="match status" value="1"/>
</dbReference>
<name>A0ABD3I3Y6_9MARC</name>
<dbReference type="PANTHER" id="PTHR33729:SF6">
    <property type="entry name" value="METHYL-CPG-BINDING DOMAIN-CONTAINING PROTEIN 11"/>
    <property type="match status" value="1"/>
</dbReference>
<dbReference type="InterPro" id="IPR016177">
    <property type="entry name" value="DNA-bd_dom_sf"/>
</dbReference>
<evidence type="ECO:0000256" key="4">
    <source>
        <dbReference type="ARBA" id="ARBA00023163"/>
    </source>
</evidence>
<comment type="caution">
    <text evidence="8">The sequence shown here is derived from an EMBL/GenBank/DDBJ whole genome shotgun (WGS) entry which is preliminary data.</text>
</comment>
<feature type="compositionally biased region" description="Basic and acidic residues" evidence="6">
    <location>
        <begin position="226"/>
        <end position="245"/>
    </location>
</feature>
<dbReference type="InterPro" id="IPR039622">
    <property type="entry name" value="MBD10/11"/>
</dbReference>
<dbReference type="AlphaFoldDB" id="A0ABD3I3Y6"/>
<comment type="subcellular location">
    <subcellularLocation>
        <location evidence="1">Nucleus</location>
    </subcellularLocation>
</comment>
<keyword evidence="4" id="KW-0804">Transcription</keyword>
<evidence type="ECO:0000256" key="3">
    <source>
        <dbReference type="ARBA" id="ARBA00023125"/>
    </source>
</evidence>